<organism evidence="2">
    <name type="scientific">marine metagenome</name>
    <dbReference type="NCBI Taxonomy" id="408172"/>
    <lineage>
        <taxon>unclassified sequences</taxon>
        <taxon>metagenomes</taxon>
        <taxon>ecological metagenomes</taxon>
    </lineage>
</organism>
<sequence>MSDSILNENNQNKKPSHVAIIMDGNGRWAKMRGLPRHEGHKQGLKTLRKLLREVNDYEIDYLTLFSFSIDNWKRPKSETAKLMDLLRKFILNDLSELHKNNVRVRVIGSRKNIPKSIINLIDSAEALTINNKGLYLQIAFNYSGRDEILNAVKNIGKSISGGIIDPIKINQEIFESYLFTSGVPDPDLVIRSGSERRISNFLLWQLSYAEVYFEECLWPDFDKGNLDNAIKDFMERSRRYGNVISGIN</sequence>
<accession>A0A382AJF7</accession>
<gene>
    <name evidence="2" type="ORF">METZ01_LOCUS154363</name>
</gene>
<dbReference type="FunFam" id="3.40.1180.10:FF:000001">
    <property type="entry name" value="(2E,6E)-farnesyl-diphosphate-specific ditrans,polycis-undecaprenyl-diphosphate synthase"/>
    <property type="match status" value="1"/>
</dbReference>
<evidence type="ECO:0000313" key="2">
    <source>
        <dbReference type="EMBL" id="SVB01509.1"/>
    </source>
</evidence>
<dbReference type="NCBIfam" id="NF011405">
    <property type="entry name" value="PRK14830.1"/>
    <property type="match status" value="1"/>
</dbReference>
<reference evidence="2" key="1">
    <citation type="submission" date="2018-05" db="EMBL/GenBank/DDBJ databases">
        <authorList>
            <person name="Lanie J.A."/>
            <person name="Ng W.-L."/>
            <person name="Kazmierczak K.M."/>
            <person name="Andrzejewski T.M."/>
            <person name="Davidsen T.M."/>
            <person name="Wayne K.J."/>
            <person name="Tettelin H."/>
            <person name="Glass J.I."/>
            <person name="Rusch D."/>
            <person name="Podicherti R."/>
            <person name="Tsui H.-C.T."/>
            <person name="Winkler M.E."/>
        </authorList>
    </citation>
    <scope>NUCLEOTIDE SEQUENCE</scope>
</reference>
<dbReference type="Gene3D" id="3.40.1180.10">
    <property type="entry name" value="Decaprenyl diphosphate synthase-like"/>
    <property type="match status" value="1"/>
</dbReference>
<dbReference type="HAMAP" id="MF_01139">
    <property type="entry name" value="ISPT"/>
    <property type="match status" value="1"/>
</dbReference>
<evidence type="ECO:0008006" key="3">
    <source>
        <dbReference type="Google" id="ProtNLM"/>
    </source>
</evidence>
<dbReference type="InterPro" id="IPR036424">
    <property type="entry name" value="UPP_synth-like_sf"/>
</dbReference>
<dbReference type="AlphaFoldDB" id="A0A382AJF7"/>
<dbReference type="GO" id="GO:0016094">
    <property type="term" value="P:polyprenol biosynthetic process"/>
    <property type="evidence" value="ECO:0007669"/>
    <property type="project" value="TreeGrafter"/>
</dbReference>
<dbReference type="PANTHER" id="PTHR10291">
    <property type="entry name" value="DEHYDRODOLICHYL DIPHOSPHATE SYNTHASE FAMILY MEMBER"/>
    <property type="match status" value="1"/>
</dbReference>
<dbReference type="NCBIfam" id="TIGR00055">
    <property type="entry name" value="uppS"/>
    <property type="match status" value="1"/>
</dbReference>
<dbReference type="GO" id="GO:0005829">
    <property type="term" value="C:cytosol"/>
    <property type="evidence" value="ECO:0007669"/>
    <property type="project" value="TreeGrafter"/>
</dbReference>
<protein>
    <recommendedName>
        <fullName evidence="3">Isoprenyl transferase</fullName>
    </recommendedName>
</protein>
<dbReference type="Pfam" id="PF01255">
    <property type="entry name" value="Prenyltransf"/>
    <property type="match status" value="1"/>
</dbReference>
<proteinExistence type="inferred from homology"/>
<dbReference type="EMBL" id="UINC01025615">
    <property type="protein sequence ID" value="SVB01509.1"/>
    <property type="molecule type" value="Genomic_DNA"/>
</dbReference>
<keyword evidence="1" id="KW-0808">Transferase</keyword>
<dbReference type="InterPro" id="IPR001441">
    <property type="entry name" value="UPP_synth-like"/>
</dbReference>
<name>A0A382AJF7_9ZZZZ</name>
<dbReference type="CDD" id="cd00475">
    <property type="entry name" value="Cis_IPPS"/>
    <property type="match status" value="1"/>
</dbReference>
<dbReference type="GO" id="GO:0000287">
    <property type="term" value="F:magnesium ion binding"/>
    <property type="evidence" value="ECO:0007669"/>
    <property type="project" value="TreeGrafter"/>
</dbReference>
<dbReference type="SUPFAM" id="SSF64005">
    <property type="entry name" value="Undecaprenyl diphosphate synthase"/>
    <property type="match status" value="1"/>
</dbReference>
<dbReference type="PANTHER" id="PTHR10291:SF0">
    <property type="entry name" value="DEHYDRODOLICHYL DIPHOSPHATE SYNTHASE 2"/>
    <property type="match status" value="1"/>
</dbReference>
<evidence type="ECO:0000256" key="1">
    <source>
        <dbReference type="ARBA" id="ARBA00022679"/>
    </source>
</evidence>
<dbReference type="GO" id="GO:0008834">
    <property type="term" value="F:ditrans,polycis-undecaprenyl-diphosphate synthase [(2E,6E)-farnesyl-diphosphate specific] activity"/>
    <property type="evidence" value="ECO:0007669"/>
    <property type="project" value="TreeGrafter"/>
</dbReference>